<feature type="region of interest" description="Disordered" evidence="1">
    <location>
        <begin position="167"/>
        <end position="187"/>
    </location>
</feature>
<sequence length="187" mass="20480">MPDWLCLYVDGSLIIFEGSLLSLSENIYCLGRCSFGGHHTDQLSFGSYHRSGYDLIRRFGVGGPSFRLYASTWLTSTTWTRCRDSSALTSRFRWTKLTSTGSLRRQVGAMTYGGPHIAPPEHGVRVGCDTRQTLSSFRLSLSQTSVATGSIWIGQVVGRRLSTPTVTTLSPTPTATYGPADSSKRCP</sequence>
<feature type="compositionally biased region" description="Low complexity" evidence="1">
    <location>
        <begin position="167"/>
        <end position="176"/>
    </location>
</feature>
<dbReference type="EMBL" id="JASCZI010272235">
    <property type="protein sequence ID" value="MED6221187.1"/>
    <property type="molecule type" value="Genomic_DNA"/>
</dbReference>
<accession>A0ABU6ZGU5</accession>
<keyword evidence="3" id="KW-1185">Reference proteome</keyword>
<protein>
    <submittedName>
        <fullName evidence="2">Uncharacterized protein</fullName>
    </submittedName>
</protein>
<evidence type="ECO:0000256" key="1">
    <source>
        <dbReference type="SAM" id="MobiDB-lite"/>
    </source>
</evidence>
<organism evidence="2 3">
    <name type="scientific">Stylosanthes scabra</name>
    <dbReference type="NCBI Taxonomy" id="79078"/>
    <lineage>
        <taxon>Eukaryota</taxon>
        <taxon>Viridiplantae</taxon>
        <taxon>Streptophyta</taxon>
        <taxon>Embryophyta</taxon>
        <taxon>Tracheophyta</taxon>
        <taxon>Spermatophyta</taxon>
        <taxon>Magnoliopsida</taxon>
        <taxon>eudicotyledons</taxon>
        <taxon>Gunneridae</taxon>
        <taxon>Pentapetalae</taxon>
        <taxon>rosids</taxon>
        <taxon>fabids</taxon>
        <taxon>Fabales</taxon>
        <taxon>Fabaceae</taxon>
        <taxon>Papilionoideae</taxon>
        <taxon>50 kb inversion clade</taxon>
        <taxon>dalbergioids sensu lato</taxon>
        <taxon>Dalbergieae</taxon>
        <taxon>Pterocarpus clade</taxon>
        <taxon>Stylosanthes</taxon>
    </lineage>
</organism>
<proteinExistence type="predicted"/>
<evidence type="ECO:0000313" key="2">
    <source>
        <dbReference type="EMBL" id="MED6221187.1"/>
    </source>
</evidence>
<comment type="caution">
    <text evidence="2">The sequence shown here is derived from an EMBL/GenBank/DDBJ whole genome shotgun (WGS) entry which is preliminary data.</text>
</comment>
<gene>
    <name evidence="2" type="ORF">PIB30_052082</name>
</gene>
<reference evidence="2 3" key="1">
    <citation type="journal article" date="2023" name="Plants (Basel)">
        <title>Bridging the Gap: Combining Genomics and Transcriptomics Approaches to Understand Stylosanthes scabra, an Orphan Legume from the Brazilian Caatinga.</title>
        <authorList>
            <person name="Ferreira-Neto J.R.C."/>
            <person name="da Silva M.D."/>
            <person name="Binneck E."/>
            <person name="de Melo N.F."/>
            <person name="da Silva R.H."/>
            <person name="de Melo A.L.T.M."/>
            <person name="Pandolfi V."/>
            <person name="Bustamante F.O."/>
            <person name="Brasileiro-Vidal A.C."/>
            <person name="Benko-Iseppon A.M."/>
        </authorList>
    </citation>
    <scope>NUCLEOTIDE SEQUENCE [LARGE SCALE GENOMIC DNA]</scope>
    <source>
        <tissue evidence="2">Leaves</tissue>
    </source>
</reference>
<evidence type="ECO:0000313" key="3">
    <source>
        <dbReference type="Proteomes" id="UP001341840"/>
    </source>
</evidence>
<name>A0ABU6ZGU5_9FABA</name>
<dbReference type="Proteomes" id="UP001341840">
    <property type="component" value="Unassembled WGS sequence"/>
</dbReference>